<keyword evidence="4" id="KW-1185">Reference proteome</keyword>
<reference evidence="3" key="1">
    <citation type="submission" date="2023-12" db="EMBL/GenBank/DDBJ databases">
        <authorList>
            <person name="Brown T."/>
        </authorList>
    </citation>
    <scope>NUCLEOTIDE SEQUENCE</scope>
</reference>
<dbReference type="PIRSF" id="PIRSF000868">
    <property type="entry name" value="14-3-3"/>
    <property type="match status" value="1"/>
</dbReference>
<dbReference type="InterPro" id="IPR036815">
    <property type="entry name" value="14-3-3_dom_sf"/>
</dbReference>
<feature type="domain" description="14-3-3" evidence="2">
    <location>
        <begin position="3"/>
        <end position="242"/>
    </location>
</feature>
<comment type="similarity">
    <text evidence="1">Belongs to the 14-3-3 family.</text>
</comment>
<sequence>MSRTELIQKAKLAKQAQRYEDMATFMKAATEQGAELSEEERSLLWVAYRRVVASRRAAWRVISSIEQATDAASDQQLRVTKDYRETVESELRGICTAVLELLDQYLLAHATNPESKVFYLKMKGDYFRYLAEVAPGDDRKQMIDHTQGAYQEALDISKKELQPTHPIHLGLARNFSIFYYEILNDAQLACALAKTAFGEAVAELHKLKDPHKDSILILQLLRDNLILWTPNSAGEEGDEAEGAKN</sequence>
<dbReference type="Gene3D" id="1.20.190.20">
    <property type="entry name" value="14-3-3 domain"/>
    <property type="match status" value="1"/>
</dbReference>
<dbReference type="EMBL" id="OY882875">
    <property type="protein sequence ID" value="CAK6439399.1"/>
    <property type="molecule type" value="Genomic_DNA"/>
</dbReference>
<evidence type="ECO:0000313" key="3">
    <source>
        <dbReference type="EMBL" id="CAK6439399.1"/>
    </source>
</evidence>
<dbReference type="InterPro" id="IPR023410">
    <property type="entry name" value="14-3-3_domain"/>
</dbReference>
<dbReference type="Proteomes" id="UP001314169">
    <property type="component" value="Chromosome 18"/>
</dbReference>
<dbReference type="Pfam" id="PF00244">
    <property type="entry name" value="14-3-3"/>
    <property type="match status" value="1"/>
</dbReference>
<evidence type="ECO:0000256" key="1">
    <source>
        <dbReference type="ARBA" id="ARBA00006141"/>
    </source>
</evidence>
<name>A0ABN9ZM70_PIPNA</name>
<dbReference type="InterPro" id="IPR000308">
    <property type="entry name" value="14-3-3"/>
</dbReference>
<gene>
    <name evidence="3" type="ORF">MPIPNATIZW_LOCUS7705</name>
</gene>
<proteinExistence type="inferred from homology"/>
<protein>
    <recommendedName>
        <fullName evidence="2">14-3-3 domain-containing protein</fullName>
    </recommendedName>
</protein>
<organism evidence="3 4">
    <name type="scientific">Pipistrellus nathusii</name>
    <name type="common">Nathusius' pipistrelle</name>
    <dbReference type="NCBI Taxonomy" id="59473"/>
    <lineage>
        <taxon>Eukaryota</taxon>
        <taxon>Metazoa</taxon>
        <taxon>Chordata</taxon>
        <taxon>Craniata</taxon>
        <taxon>Vertebrata</taxon>
        <taxon>Euteleostomi</taxon>
        <taxon>Mammalia</taxon>
        <taxon>Eutheria</taxon>
        <taxon>Laurasiatheria</taxon>
        <taxon>Chiroptera</taxon>
        <taxon>Yangochiroptera</taxon>
        <taxon>Vespertilionidae</taxon>
        <taxon>Pipistrellus</taxon>
    </lineage>
</organism>
<dbReference type="SMART" id="SM00101">
    <property type="entry name" value="14_3_3"/>
    <property type="match status" value="1"/>
</dbReference>
<dbReference type="PRINTS" id="PR00305">
    <property type="entry name" value="1433ZETA"/>
</dbReference>
<dbReference type="PANTHER" id="PTHR18860">
    <property type="entry name" value="14-3-3 PROTEIN"/>
    <property type="match status" value="1"/>
</dbReference>
<accession>A0ABN9ZM70</accession>
<evidence type="ECO:0000259" key="2">
    <source>
        <dbReference type="SMART" id="SM00101"/>
    </source>
</evidence>
<evidence type="ECO:0000313" key="4">
    <source>
        <dbReference type="Proteomes" id="UP001314169"/>
    </source>
</evidence>
<dbReference type="SUPFAM" id="SSF48445">
    <property type="entry name" value="14-3-3 protein"/>
    <property type="match status" value="1"/>
</dbReference>